<comment type="caution">
    <text evidence="2">The sequence shown here is derived from an EMBL/GenBank/DDBJ whole genome shotgun (WGS) entry which is preliminary data.</text>
</comment>
<evidence type="ECO:0000313" key="3">
    <source>
        <dbReference type="Proteomes" id="UP000499080"/>
    </source>
</evidence>
<sequence>MTRTTFELAPPPPSFHTTPARRRLTNVGTRWIQFLSGIGFRTLELSGSEDRGGQVVRSRLWGQRVPGSKPYATEDPPLHAKSYVVVKCPPLGVAWKFGEGYQFRWRPCHLTVQK</sequence>
<name>A0A4Y2S2Q6_ARAVE</name>
<reference evidence="2 3" key="1">
    <citation type="journal article" date="2019" name="Sci. Rep.">
        <title>Orb-weaving spider Araneus ventricosus genome elucidates the spidroin gene catalogue.</title>
        <authorList>
            <person name="Kono N."/>
            <person name="Nakamura H."/>
            <person name="Ohtoshi R."/>
            <person name="Moran D.A.P."/>
            <person name="Shinohara A."/>
            <person name="Yoshida Y."/>
            <person name="Fujiwara M."/>
            <person name="Mori M."/>
            <person name="Tomita M."/>
            <person name="Arakawa K."/>
        </authorList>
    </citation>
    <scope>NUCLEOTIDE SEQUENCE [LARGE SCALE GENOMIC DNA]</scope>
</reference>
<accession>A0A4Y2S2Q6</accession>
<dbReference type="AlphaFoldDB" id="A0A4Y2S2Q6"/>
<organism evidence="2 3">
    <name type="scientific">Araneus ventricosus</name>
    <name type="common">Orbweaver spider</name>
    <name type="synonym">Epeira ventricosa</name>
    <dbReference type="NCBI Taxonomy" id="182803"/>
    <lineage>
        <taxon>Eukaryota</taxon>
        <taxon>Metazoa</taxon>
        <taxon>Ecdysozoa</taxon>
        <taxon>Arthropoda</taxon>
        <taxon>Chelicerata</taxon>
        <taxon>Arachnida</taxon>
        <taxon>Araneae</taxon>
        <taxon>Araneomorphae</taxon>
        <taxon>Entelegynae</taxon>
        <taxon>Araneoidea</taxon>
        <taxon>Araneidae</taxon>
        <taxon>Araneus</taxon>
    </lineage>
</organism>
<protein>
    <submittedName>
        <fullName evidence="2">Uncharacterized protein</fullName>
    </submittedName>
</protein>
<feature type="region of interest" description="Disordered" evidence="1">
    <location>
        <begin position="1"/>
        <end position="21"/>
    </location>
</feature>
<evidence type="ECO:0000256" key="1">
    <source>
        <dbReference type="SAM" id="MobiDB-lite"/>
    </source>
</evidence>
<dbReference type="EMBL" id="BGPR01019431">
    <property type="protein sequence ID" value="GBN81896.1"/>
    <property type="molecule type" value="Genomic_DNA"/>
</dbReference>
<dbReference type="Proteomes" id="UP000499080">
    <property type="component" value="Unassembled WGS sequence"/>
</dbReference>
<evidence type="ECO:0000313" key="2">
    <source>
        <dbReference type="EMBL" id="GBN81896.1"/>
    </source>
</evidence>
<proteinExistence type="predicted"/>
<gene>
    <name evidence="2" type="ORF">AVEN_67129_1</name>
</gene>
<keyword evidence="3" id="KW-1185">Reference proteome</keyword>